<feature type="region of interest" description="Disordered" evidence="1">
    <location>
        <begin position="69"/>
        <end position="88"/>
    </location>
</feature>
<name>A0ABP5UGQ0_9ACTN</name>
<protein>
    <submittedName>
        <fullName evidence="2">Uncharacterized protein</fullName>
    </submittedName>
</protein>
<dbReference type="EMBL" id="BAAASE010000001">
    <property type="protein sequence ID" value="GAA2380146.1"/>
    <property type="molecule type" value="Genomic_DNA"/>
</dbReference>
<comment type="caution">
    <text evidence="2">The sequence shown here is derived from an EMBL/GenBank/DDBJ whole genome shotgun (WGS) entry which is preliminary data.</text>
</comment>
<keyword evidence="3" id="KW-1185">Reference proteome</keyword>
<organism evidence="2 3">
    <name type="scientific">Streptomyces coeruleofuscus</name>
    <dbReference type="NCBI Taxonomy" id="66879"/>
    <lineage>
        <taxon>Bacteria</taxon>
        <taxon>Bacillati</taxon>
        <taxon>Actinomycetota</taxon>
        <taxon>Actinomycetes</taxon>
        <taxon>Kitasatosporales</taxon>
        <taxon>Streptomycetaceae</taxon>
        <taxon>Streptomyces</taxon>
    </lineage>
</organism>
<evidence type="ECO:0000313" key="3">
    <source>
        <dbReference type="Proteomes" id="UP001499986"/>
    </source>
</evidence>
<accession>A0ABP5UGQ0</accession>
<evidence type="ECO:0000313" key="2">
    <source>
        <dbReference type="EMBL" id="GAA2380146.1"/>
    </source>
</evidence>
<sequence>MVGGPVQAPARRAAQIRKDAMTSELTPQEAARGALRAGLPLGDGRHEEVAMTANYIHSVISRLRELDFGETPPASSYRAGQGNADATV</sequence>
<dbReference type="Proteomes" id="UP001499986">
    <property type="component" value="Unassembled WGS sequence"/>
</dbReference>
<reference evidence="3" key="1">
    <citation type="journal article" date="2019" name="Int. J. Syst. Evol. Microbiol.">
        <title>The Global Catalogue of Microorganisms (GCM) 10K type strain sequencing project: providing services to taxonomists for standard genome sequencing and annotation.</title>
        <authorList>
            <consortium name="The Broad Institute Genomics Platform"/>
            <consortium name="The Broad Institute Genome Sequencing Center for Infectious Disease"/>
            <person name="Wu L."/>
            <person name="Ma J."/>
        </authorList>
    </citation>
    <scope>NUCLEOTIDE SEQUENCE [LARGE SCALE GENOMIC DNA]</scope>
    <source>
        <strain evidence="3">JCM 4358</strain>
    </source>
</reference>
<evidence type="ECO:0000256" key="1">
    <source>
        <dbReference type="SAM" id="MobiDB-lite"/>
    </source>
</evidence>
<gene>
    <name evidence="2" type="ORF">GCM10010255_01460</name>
</gene>
<proteinExistence type="predicted"/>